<dbReference type="InterPro" id="IPR013857">
    <property type="entry name" value="NADH-UbQ_OxRdtase-assoc_prot30"/>
</dbReference>
<name>A0A7S1BVG9_9STRA</name>
<feature type="domain" description="NADH:ubiquinone oxidoreductase intermediate-associated protein 30" evidence="2">
    <location>
        <begin position="36"/>
        <end position="171"/>
    </location>
</feature>
<dbReference type="Pfam" id="PF08547">
    <property type="entry name" value="CIA30"/>
    <property type="match status" value="1"/>
</dbReference>
<keyword evidence="1" id="KW-0732">Signal</keyword>
<reference evidence="3" key="1">
    <citation type="submission" date="2021-01" db="EMBL/GenBank/DDBJ databases">
        <authorList>
            <person name="Corre E."/>
            <person name="Pelletier E."/>
            <person name="Niang G."/>
            <person name="Scheremetjew M."/>
            <person name="Finn R."/>
            <person name="Kale V."/>
            <person name="Holt S."/>
            <person name="Cochrane G."/>
            <person name="Meng A."/>
            <person name="Brown T."/>
            <person name="Cohen L."/>
        </authorList>
    </citation>
    <scope>NUCLEOTIDE SEQUENCE</scope>
    <source>
        <strain evidence="3">308</strain>
    </source>
</reference>
<evidence type="ECO:0000259" key="2">
    <source>
        <dbReference type="Pfam" id="PF08547"/>
    </source>
</evidence>
<feature type="chain" id="PRO_5030673534" description="NADH:ubiquinone oxidoreductase intermediate-associated protein 30 domain-containing protein" evidence="1">
    <location>
        <begin position="25"/>
        <end position="407"/>
    </location>
</feature>
<organism evidence="3">
    <name type="scientific">Corethron hystrix</name>
    <dbReference type="NCBI Taxonomy" id="216773"/>
    <lineage>
        <taxon>Eukaryota</taxon>
        <taxon>Sar</taxon>
        <taxon>Stramenopiles</taxon>
        <taxon>Ochrophyta</taxon>
        <taxon>Bacillariophyta</taxon>
        <taxon>Coscinodiscophyceae</taxon>
        <taxon>Corethrophycidae</taxon>
        <taxon>Corethrales</taxon>
        <taxon>Corethraceae</taxon>
        <taxon>Corethron</taxon>
    </lineage>
</organism>
<proteinExistence type="predicted"/>
<accession>A0A7S1BVG9</accession>
<gene>
    <name evidence="3" type="ORF">CHYS00102_LOCUS26469</name>
</gene>
<sequence length="407" mass="43544">MPSSFLRSNFLVLLSCSALSAASADYLDGGPSGWDESSWRVQTDNVMGGRSTASVSFSDGALVFAGNINLNGGGFANVRKNVSLDLTGRAGIVVEMEADALEGKAPLAMNLQLSDGRCSFSAAFAVPLATREGVVARAFLPTAAFDKRGYGNWWCDRLKLSSVRAVRFYVLYQGGPFVARIRSVSIVDRPPSIAPPAIAFTSWGEAEALLSSTIQAGVFMWNKGYRDLCIAVYRSVLESLAAAAGFEVSCSGVTKFPAHAVGNSAEQTVGMGLRLVIDDVRDALAEKKPAADELGAALDAAMGCCADEMKKCVRLAKKGRCGGWIPVKKNGALVEKWRTENHCPKSCDSCAERCADDAAFRIVKTVGGKSKKFRCAQIPNAHVRCTDMAPKKRRVREFCRASCKFCG</sequence>
<dbReference type="AlphaFoldDB" id="A0A7S1BVG9"/>
<dbReference type="SUPFAM" id="SSF49785">
    <property type="entry name" value="Galactose-binding domain-like"/>
    <property type="match status" value="1"/>
</dbReference>
<evidence type="ECO:0000313" key="3">
    <source>
        <dbReference type="EMBL" id="CAD8899253.1"/>
    </source>
</evidence>
<protein>
    <recommendedName>
        <fullName evidence="2">NADH:ubiquinone oxidoreductase intermediate-associated protein 30 domain-containing protein</fullName>
    </recommendedName>
</protein>
<dbReference type="InterPro" id="IPR008979">
    <property type="entry name" value="Galactose-bd-like_sf"/>
</dbReference>
<dbReference type="EMBL" id="HBFR01036308">
    <property type="protein sequence ID" value="CAD8899253.1"/>
    <property type="molecule type" value="Transcribed_RNA"/>
</dbReference>
<evidence type="ECO:0000256" key="1">
    <source>
        <dbReference type="SAM" id="SignalP"/>
    </source>
</evidence>
<feature type="signal peptide" evidence="1">
    <location>
        <begin position="1"/>
        <end position="24"/>
    </location>
</feature>